<dbReference type="Proteomes" id="UP000257139">
    <property type="component" value="Unassembled WGS sequence"/>
</dbReference>
<comment type="caution">
    <text evidence="1">The sequence shown here is derived from an EMBL/GenBank/DDBJ whole genome shotgun (WGS) entry which is preliminary data.</text>
</comment>
<dbReference type="AlphaFoldDB" id="A0A7Z7JIM2"/>
<proteinExistence type="predicted"/>
<reference evidence="1 2" key="1">
    <citation type="submission" date="2018-01" db="EMBL/GenBank/DDBJ databases">
        <authorList>
            <person name="Clerissi C."/>
        </authorList>
    </citation>
    <scope>NUCLEOTIDE SEQUENCE [LARGE SCALE GENOMIC DNA]</scope>
    <source>
        <strain evidence="1">Cupriavidus taiwanensis STM 6021</strain>
    </source>
</reference>
<accession>A0A7Z7JIM2</accession>
<evidence type="ECO:0000313" key="2">
    <source>
        <dbReference type="Proteomes" id="UP000257139"/>
    </source>
</evidence>
<protein>
    <submittedName>
        <fullName evidence="1">Uncharacterized protein</fullName>
    </submittedName>
</protein>
<evidence type="ECO:0000313" key="1">
    <source>
        <dbReference type="EMBL" id="SPC26129.1"/>
    </source>
</evidence>
<dbReference type="EMBL" id="OGUU01000051">
    <property type="protein sequence ID" value="SPC26129.1"/>
    <property type="molecule type" value="Genomic_DNA"/>
</dbReference>
<sequence>MHARQIEVHDLLPLHLELPGRQAGQDKVITDLRILVK</sequence>
<gene>
    <name evidence="1" type="ORF">CBM2594_U40034</name>
</gene>
<name>A0A7Z7JIM2_9BURK</name>
<organism evidence="1 2">
    <name type="scientific">Cupriavidus taiwanensis</name>
    <dbReference type="NCBI Taxonomy" id="164546"/>
    <lineage>
        <taxon>Bacteria</taxon>
        <taxon>Pseudomonadati</taxon>
        <taxon>Pseudomonadota</taxon>
        <taxon>Betaproteobacteria</taxon>
        <taxon>Burkholderiales</taxon>
        <taxon>Burkholderiaceae</taxon>
        <taxon>Cupriavidus</taxon>
    </lineage>
</organism>